<proteinExistence type="predicted"/>
<accession>X1T113</accession>
<protein>
    <submittedName>
        <fullName evidence="1">Uncharacterized protein</fullName>
    </submittedName>
</protein>
<name>X1T113_9ZZZZ</name>
<gene>
    <name evidence="1" type="ORF">S12H4_20163</name>
</gene>
<comment type="caution">
    <text evidence="1">The sequence shown here is derived from an EMBL/GenBank/DDBJ whole genome shotgun (WGS) entry which is preliminary data.</text>
</comment>
<dbReference type="EMBL" id="BARW01010177">
    <property type="protein sequence ID" value="GAI73759.1"/>
    <property type="molecule type" value="Genomic_DNA"/>
</dbReference>
<reference evidence="1" key="1">
    <citation type="journal article" date="2014" name="Front. Microbiol.">
        <title>High frequency of phylogenetically diverse reductive dehalogenase-homologous genes in deep subseafloor sedimentary metagenomes.</title>
        <authorList>
            <person name="Kawai M."/>
            <person name="Futagami T."/>
            <person name="Toyoda A."/>
            <person name="Takaki Y."/>
            <person name="Nishi S."/>
            <person name="Hori S."/>
            <person name="Arai W."/>
            <person name="Tsubouchi T."/>
            <person name="Morono Y."/>
            <person name="Uchiyama I."/>
            <person name="Ito T."/>
            <person name="Fujiyama A."/>
            <person name="Inagaki F."/>
            <person name="Takami H."/>
        </authorList>
    </citation>
    <scope>NUCLEOTIDE SEQUENCE</scope>
    <source>
        <strain evidence="1">Expedition CK06-06</strain>
    </source>
</reference>
<organism evidence="1">
    <name type="scientific">marine sediment metagenome</name>
    <dbReference type="NCBI Taxonomy" id="412755"/>
    <lineage>
        <taxon>unclassified sequences</taxon>
        <taxon>metagenomes</taxon>
        <taxon>ecological metagenomes</taxon>
    </lineage>
</organism>
<evidence type="ECO:0000313" key="1">
    <source>
        <dbReference type="EMBL" id="GAI73759.1"/>
    </source>
</evidence>
<dbReference type="AlphaFoldDB" id="X1T113"/>
<sequence length="165" mass="19661">MRDIDKIQRQVHFMYAQIFDEEDSSGKNNTWNYNRAPDGYKFRLEKINMAVDRVNSFGIVSMFDGHEYTHWNIYPGVQSNEMISYSQFSNAVGLDYADMLLGWECKEYTLGVRSTSTTNIFKVVIIVWYYLEKMSHLEKLYYAVIQPRWNRFKKAFRTTLDPKDE</sequence>